<dbReference type="EMBL" id="CADCXU010007305">
    <property type="protein sequence ID" value="CAA9998697.1"/>
    <property type="molecule type" value="Genomic_DNA"/>
</dbReference>
<reference evidence="2 3" key="1">
    <citation type="submission" date="2020-02" db="EMBL/GenBank/DDBJ databases">
        <authorList>
            <person name="Ferguson B K."/>
        </authorList>
    </citation>
    <scope>NUCLEOTIDE SEQUENCE [LARGE SCALE GENOMIC DNA]</scope>
</reference>
<dbReference type="Proteomes" id="UP000479000">
    <property type="component" value="Unassembled WGS sequence"/>
</dbReference>
<evidence type="ECO:0000313" key="2">
    <source>
        <dbReference type="EMBL" id="CAA9998697.1"/>
    </source>
</evidence>
<name>A0A6H5G7W5_9HEMI</name>
<proteinExistence type="predicted"/>
<organism evidence="2 3">
    <name type="scientific">Nesidiocoris tenuis</name>
    <dbReference type="NCBI Taxonomy" id="355587"/>
    <lineage>
        <taxon>Eukaryota</taxon>
        <taxon>Metazoa</taxon>
        <taxon>Ecdysozoa</taxon>
        <taxon>Arthropoda</taxon>
        <taxon>Hexapoda</taxon>
        <taxon>Insecta</taxon>
        <taxon>Pterygota</taxon>
        <taxon>Neoptera</taxon>
        <taxon>Paraneoptera</taxon>
        <taxon>Hemiptera</taxon>
        <taxon>Heteroptera</taxon>
        <taxon>Panheteroptera</taxon>
        <taxon>Cimicomorpha</taxon>
        <taxon>Miridae</taxon>
        <taxon>Dicyphina</taxon>
        <taxon>Nesidiocoris</taxon>
    </lineage>
</organism>
<feature type="compositionally biased region" description="Polar residues" evidence="1">
    <location>
        <begin position="41"/>
        <end position="52"/>
    </location>
</feature>
<gene>
    <name evidence="2" type="ORF">NTEN_LOCUS4980</name>
</gene>
<protein>
    <submittedName>
        <fullName evidence="2">Uncharacterized protein</fullName>
    </submittedName>
</protein>
<feature type="compositionally biased region" description="Basic and acidic residues" evidence="1">
    <location>
        <begin position="27"/>
        <end position="38"/>
    </location>
</feature>
<evidence type="ECO:0000313" key="3">
    <source>
        <dbReference type="Proteomes" id="UP000479000"/>
    </source>
</evidence>
<accession>A0A6H5G7W5</accession>
<sequence>MAPLKMISIGLGQWNRGSARSRSSKWGHLDRGNGHDGRSSVAFSTTKNGTNKSGKPYFCCTKEHVDPSTRVLSVPPTPAMRLFI</sequence>
<keyword evidence="3" id="KW-1185">Reference proteome</keyword>
<dbReference type="AlphaFoldDB" id="A0A6H5G7W5"/>
<feature type="region of interest" description="Disordered" evidence="1">
    <location>
        <begin position="16"/>
        <end position="52"/>
    </location>
</feature>
<feature type="non-terminal residue" evidence="2">
    <location>
        <position position="84"/>
    </location>
</feature>
<evidence type="ECO:0000256" key="1">
    <source>
        <dbReference type="SAM" id="MobiDB-lite"/>
    </source>
</evidence>